<dbReference type="InterPro" id="IPR036249">
    <property type="entry name" value="Thioredoxin-like_sf"/>
</dbReference>
<evidence type="ECO:0000256" key="4">
    <source>
        <dbReference type="ARBA" id="ARBA00023157"/>
    </source>
</evidence>
<sequence>MPSVVFPSTTASDRPLIELTADPTVVFVYPKTGDPRSPDSEAWAAVPGAKGCTAEACSFRDLRRDFAALGWSIVGCSSQTTEYQAEAVARLHLPYPLLSDTEFVLADTLGLPTFEFEGTRLYRRMTLLVRDGEIVGAIDPGADSTGHVEDVLRVVRAGVGDGRDGTPDSGAAL</sequence>
<dbReference type="PROSITE" id="PS51352">
    <property type="entry name" value="THIOREDOXIN_2"/>
    <property type="match status" value="1"/>
</dbReference>
<dbReference type="CDD" id="cd03017">
    <property type="entry name" value="PRX_BCP"/>
    <property type="match status" value="1"/>
</dbReference>
<dbReference type="InterPro" id="IPR013740">
    <property type="entry name" value="Redoxin"/>
</dbReference>
<keyword evidence="3" id="KW-0560">Oxidoreductase</keyword>
<keyword evidence="1" id="KW-0575">Peroxidase</keyword>
<reference evidence="7" key="1">
    <citation type="submission" date="2023-03" db="EMBL/GenBank/DDBJ databases">
        <title>Andean soil-derived lignocellulolytic bacterial consortium as a source of novel taxa and putative plastic-active enzymes.</title>
        <authorList>
            <person name="Diaz-Garcia L."/>
            <person name="Chuvochina M."/>
            <person name="Feuerriegel G."/>
            <person name="Bunk B."/>
            <person name="Sproer C."/>
            <person name="Streit W.R."/>
            <person name="Rodriguez L.M."/>
            <person name="Overmann J."/>
            <person name="Jimenez D.J."/>
        </authorList>
    </citation>
    <scope>NUCLEOTIDE SEQUENCE</scope>
    <source>
        <strain evidence="7">MAG 4610</strain>
    </source>
</reference>
<accession>A0AAJ5VZ46</accession>
<dbReference type="PANTHER" id="PTHR42801">
    <property type="entry name" value="THIOREDOXIN-DEPENDENT PEROXIDE REDUCTASE"/>
    <property type="match status" value="1"/>
</dbReference>
<evidence type="ECO:0000256" key="2">
    <source>
        <dbReference type="ARBA" id="ARBA00022862"/>
    </source>
</evidence>
<evidence type="ECO:0000256" key="1">
    <source>
        <dbReference type="ARBA" id="ARBA00022559"/>
    </source>
</evidence>
<gene>
    <name evidence="7" type="ORF">P0Y48_07235</name>
</gene>
<protein>
    <submittedName>
        <fullName evidence="7">Peroxiredoxin</fullName>
    </submittedName>
</protein>
<dbReference type="Proteomes" id="UP001213972">
    <property type="component" value="Chromosome"/>
</dbReference>
<dbReference type="GO" id="GO:0008379">
    <property type="term" value="F:thioredoxin peroxidase activity"/>
    <property type="evidence" value="ECO:0007669"/>
    <property type="project" value="TreeGrafter"/>
</dbReference>
<dbReference type="EMBL" id="CP119321">
    <property type="protein sequence ID" value="WEK12278.1"/>
    <property type="molecule type" value="Genomic_DNA"/>
</dbReference>
<dbReference type="GO" id="GO:0005737">
    <property type="term" value="C:cytoplasm"/>
    <property type="evidence" value="ECO:0007669"/>
    <property type="project" value="TreeGrafter"/>
</dbReference>
<dbReference type="PANTHER" id="PTHR42801:SF21">
    <property type="entry name" value="BCPB PROTEIN"/>
    <property type="match status" value="1"/>
</dbReference>
<dbReference type="AlphaFoldDB" id="A0AAJ5VZ46"/>
<dbReference type="GO" id="GO:0045454">
    <property type="term" value="P:cell redox homeostasis"/>
    <property type="evidence" value="ECO:0007669"/>
    <property type="project" value="TreeGrafter"/>
</dbReference>
<proteinExistence type="predicted"/>
<organism evidence="7 8">
    <name type="scientific">Candidatus Microbacterium phytovorans</name>
    <dbReference type="NCBI Taxonomy" id="3121374"/>
    <lineage>
        <taxon>Bacteria</taxon>
        <taxon>Bacillati</taxon>
        <taxon>Actinomycetota</taxon>
        <taxon>Actinomycetes</taxon>
        <taxon>Micrococcales</taxon>
        <taxon>Microbacteriaceae</taxon>
        <taxon>Microbacterium</taxon>
    </lineage>
</organism>
<dbReference type="InterPro" id="IPR013766">
    <property type="entry name" value="Thioredoxin_domain"/>
</dbReference>
<keyword evidence="5" id="KW-0676">Redox-active center</keyword>
<name>A0AAJ5VZ46_9MICO</name>
<keyword evidence="2" id="KW-0049">Antioxidant</keyword>
<evidence type="ECO:0000313" key="7">
    <source>
        <dbReference type="EMBL" id="WEK12278.1"/>
    </source>
</evidence>
<dbReference type="Pfam" id="PF08534">
    <property type="entry name" value="Redoxin"/>
    <property type="match status" value="1"/>
</dbReference>
<dbReference type="Gene3D" id="3.40.30.10">
    <property type="entry name" value="Glutaredoxin"/>
    <property type="match status" value="1"/>
</dbReference>
<keyword evidence="4" id="KW-1015">Disulfide bond</keyword>
<dbReference type="GO" id="GO:0034599">
    <property type="term" value="P:cellular response to oxidative stress"/>
    <property type="evidence" value="ECO:0007669"/>
    <property type="project" value="TreeGrafter"/>
</dbReference>
<evidence type="ECO:0000259" key="6">
    <source>
        <dbReference type="PROSITE" id="PS51352"/>
    </source>
</evidence>
<evidence type="ECO:0000256" key="3">
    <source>
        <dbReference type="ARBA" id="ARBA00023002"/>
    </source>
</evidence>
<feature type="domain" description="Thioredoxin" evidence="6">
    <location>
        <begin position="1"/>
        <end position="160"/>
    </location>
</feature>
<dbReference type="SUPFAM" id="SSF52833">
    <property type="entry name" value="Thioredoxin-like"/>
    <property type="match status" value="1"/>
</dbReference>
<dbReference type="InterPro" id="IPR050924">
    <property type="entry name" value="Peroxiredoxin_BCP/PrxQ"/>
</dbReference>
<evidence type="ECO:0000256" key="5">
    <source>
        <dbReference type="ARBA" id="ARBA00023284"/>
    </source>
</evidence>
<evidence type="ECO:0000313" key="8">
    <source>
        <dbReference type="Proteomes" id="UP001213972"/>
    </source>
</evidence>